<organism evidence="1 2">
    <name type="scientific">Canna indica</name>
    <name type="common">Indian-shot</name>
    <dbReference type="NCBI Taxonomy" id="4628"/>
    <lineage>
        <taxon>Eukaryota</taxon>
        <taxon>Viridiplantae</taxon>
        <taxon>Streptophyta</taxon>
        <taxon>Embryophyta</taxon>
        <taxon>Tracheophyta</taxon>
        <taxon>Spermatophyta</taxon>
        <taxon>Magnoliopsida</taxon>
        <taxon>Liliopsida</taxon>
        <taxon>Zingiberales</taxon>
        <taxon>Cannaceae</taxon>
        <taxon>Canna</taxon>
    </lineage>
</organism>
<sequence length="159" mass="16380">MHPDLANFPTENTAMARAMKREVAVVQVVVMEVGADMETGTVSSVMAEGMEGEEVVKVAEVDPGLAKAAGQGMGKVEELMVGDTERAEVEEAEVGMEVDRGMVKVAGLGTVKVAELMVEGTEGATVVGVAEAPAVSMEAGEAMEKEVDPDTVKVAAVTA</sequence>
<reference evidence="1 2" key="1">
    <citation type="submission" date="2023-10" db="EMBL/GenBank/DDBJ databases">
        <title>Chromosome-scale genome assembly provides insights into flower coloration mechanisms of Canna indica.</title>
        <authorList>
            <person name="Li C."/>
        </authorList>
    </citation>
    <scope>NUCLEOTIDE SEQUENCE [LARGE SCALE GENOMIC DNA]</scope>
    <source>
        <tissue evidence="1">Flower</tissue>
    </source>
</reference>
<protein>
    <submittedName>
        <fullName evidence="1">Uncharacterized protein</fullName>
    </submittedName>
</protein>
<gene>
    <name evidence="1" type="ORF">Cni_G18653</name>
</gene>
<proteinExistence type="predicted"/>
<dbReference type="EMBL" id="CP136895">
    <property type="protein sequence ID" value="WOL09900.1"/>
    <property type="molecule type" value="Genomic_DNA"/>
</dbReference>
<evidence type="ECO:0000313" key="1">
    <source>
        <dbReference type="EMBL" id="WOL09900.1"/>
    </source>
</evidence>
<name>A0AAQ3QIZ1_9LILI</name>
<evidence type="ECO:0000313" key="2">
    <source>
        <dbReference type="Proteomes" id="UP001327560"/>
    </source>
</evidence>
<keyword evidence="2" id="KW-1185">Reference proteome</keyword>
<accession>A0AAQ3QIZ1</accession>
<dbReference type="AlphaFoldDB" id="A0AAQ3QIZ1"/>
<dbReference type="Proteomes" id="UP001327560">
    <property type="component" value="Chromosome 6"/>
</dbReference>